<comment type="caution">
    <text evidence="1">The sequence shown here is derived from an EMBL/GenBank/DDBJ whole genome shotgun (WGS) entry which is preliminary data.</text>
</comment>
<sequence>MTAPEAGAQGSFETLDPFYGGETARQSFYDGFAVSGEVTYRERDLLGVSESGAPVADLSVAARFDYALLPQVDVSAVADLSGAAARRGPLGLSWVVVKPYWRNENTDYAVRVAVDPVSEGSLGFRQTDVAFLSSTALSPEVTSDFAIGIRRVRTGYVESAEAEQALRAYTGGGTATEPGQLPPSSASLLKVADDRVRLFGQEIRGSWGYNVLFDPAGSRIVGALVAEAGDYTLVRSSSEAASGDDGDTPERIRSGIAWARLGIEFNRPSYVLAPFVSVPMVTYASVSGEPVRHGPRPDKTRFGVRIMLR</sequence>
<protein>
    <submittedName>
        <fullName evidence="1">Uncharacterized protein</fullName>
    </submittedName>
</protein>
<keyword evidence="2" id="KW-1185">Reference proteome</keyword>
<reference evidence="1 2" key="1">
    <citation type="submission" date="2016-11" db="EMBL/GenBank/DDBJ databases">
        <title>Study of marine rhodopsin-containing bacteria.</title>
        <authorList>
            <person name="Yoshizawa S."/>
            <person name="Kumagai Y."/>
            <person name="Kogure K."/>
        </authorList>
    </citation>
    <scope>NUCLEOTIDE SEQUENCE [LARGE SCALE GENOMIC DNA]</scope>
    <source>
        <strain evidence="1 2">SG-29</strain>
    </source>
</reference>
<evidence type="ECO:0000313" key="2">
    <source>
        <dbReference type="Proteomes" id="UP000216446"/>
    </source>
</evidence>
<dbReference type="InParanoid" id="A0A259U294"/>
<gene>
    <name evidence="1" type="ORF">BSZ36_13610</name>
</gene>
<dbReference type="Proteomes" id="UP000216446">
    <property type="component" value="Unassembled WGS sequence"/>
</dbReference>
<organism evidence="1 2">
    <name type="scientific">Rubricoccus marinus</name>
    <dbReference type="NCBI Taxonomy" id="716817"/>
    <lineage>
        <taxon>Bacteria</taxon>
        <taxon>Pseudomonadati</taxon>
        <taxon>Rhodothermota</taxon>
        <taxon>Rhodothermia</taxon>
        <taxon>Rhodothermales</taxon>
        <taxon>Rubricoccaceae</taxon>
        <taxon>Rubricoccus</taxon>
    </lineage>
</organism>
<dbReference type="EMBL" id="MQWB01000001">
    <property type="protein sequence ID" value="OZC03924.1"/>
    <property type="molecule type" value="Genomic_DNA"/>
</dbReference>
<name>A0A259U294_9BACT</name>
<evidence type="ECO:0000313" key="1">
    <source>
        <dbReference type="EMBL" id="OZC03924.1"/>
    </source>
</evidence>
<dbReference type="AlphaFoldDB" id="A0A259U294"/>
<accession>A0A259U294</accession>
<proteinExistence type="predicted"/>